<comment type="caution">
    <text evidence="1">The sequence shown here is derived from an EMBL/GenBank/DDBJ whole genome shotgun (WGS) entry which is preliminary data.</text>
</comment>
<sequence length="300" mass="33917">MPTLTIRNRVFPGGEEIPGGMVIQDITGNYSLHAWPTISIESSPGVFMLYHFFMWNTNGETMAQSIYRNINMTEDKFANAWYFSLAEFQPPPSTIQTYVYHVDTDQVYPDLTCIEDTAPDSAWAGGQSTVASTAIDYLDSEAIWVHAKQLEIPFVNSHFVIPWRLAFGTVGDGYQFSQGQFVCNMAIAVYKDNAMDPNPNIASGMDLDEFYLKARKIKSIIKSLSLPGHQDWNAFLQAIKEMEIIKRKERDELSDFLADADEKNKAELNKMQAKVGRSIKRLESASVLLRKAIDTLEDKM</sequence>
<organism evidence="1 2">
    <name type="scientific">Flavihumibacter solisilvae</name>
    <dbReference type="NCBI Taxonomy" id="1349421"/>
    <lineage>
        <taxon>Bacteria</taxon>
        <taxon>Pseudomonadati</taxon>
        <taxon>Bacteroidota</taxon>
        <taxon>Chitinophagia</taxon>
        <taxon>Chitinophagales</taxon>
        <taxon>Chitinophagaceae</taxon>
        <taxon>Flavihumibacter</taxon>
    </lineage>
</organism>
<dbReference type="EMBL" id="JSVC01000032">
    <property type="protein sequence ID" value="KIC92701.1"/>
    <property type="molecule type" value="Genomic_DNA"/>
</dbReference>
<reference evidence="1 2" key="1">
    <citation type="submission" date="2014-11" db="EMBL/GenBank/DDBJ databases">
        <title>Genome sequence of Flavihumibacter solisilvae 3-3.</title>
        <authorList>
            <person name="Zhou G."/>
            <person name="Li M."/>
            <person name="Wang G."/>
        </authorList>
    </citation>
    <scope>NUCLEOTIDE SEQUENCE [LARGE SCALE GENOMIC DNA]</scope>
    <source>
        <strain evidence="1 2">3-3</strain>
    </source>
</reference>
<accession>A0A0C1KZI4</accession>
<evidence type="ECO:0000313" key="1">
    <source>
        <dbReference type="EMBL" id="KIC92701.1"/>
    </source>
</evidence>
<dbReference type="RefSeq" id="WP_039143910.1">
    <property type="nucleotide sequence ID" value="NZ_JSVC01000032.1"/>
</dbReference>
<dbReference type="AlphaFoldDB" id="A0A0C1KZI4"/>
<name>A0A0C1KZI4_9BACT</name>
<evidence type="ECO:0000313" key="2">
    <source>
        <dbReference type="Proteomes" id="UP000031408"/>
    </source>
</evidence>
<dbReference type="STRING" id="1349421.OI18_21525"/>
<keyword evidence="2" id="KW-1185">Reference proteome</keyword>
<gene>
    <name evidence="1" type="ORF">OI18_21525</name>
</gene>
<protein>
    <submittedName>
        <fullName evidence="1">Uncharacterized protein</fullName>
    </submittedName>
</protein>
<proteinExistence type="predicted"/>
<dbReference type="Proteomes" id="UP000031408">
    <property type="component" value="Unassembled WGS sequence"/>
</dbReference>